<name>A0A927UAA8_9FIRM</name>
<sequence>MEKKKQSDVAVLLGYAGSHKGLTFLGLFLSAIAMILGMLPYICIWLVVRDLIMVAPNWSNAVNITRYGWMAFAFAVGGIIVYFLALMCTHLAAFRTASNIRKQGMAHLMKAPLGFFDSNASGLLRNRLDGAAADTETLLAHNLADIVGTIAMFLTMLVLMFVFDWRMGAACLLSAVISIGAMCTMMGGKNAHLMAEYQAAQDTMSKAGTEYVRGIPVVKVFQQTVYSFKAFKEAIEAYSAKAEYYQADVCKVPQAVNLTFTEGAFIFLVPTVLFIAPGANSAGNLAGLVTNFAFYAVFSAIVSTALARIMFAASGMMLAQTALGRINQVMEAPTLKIADNPKVPKGNEVEFIDVSFTYDGADVPALSHVSFKADAGETIALVGPSGGGKTTAASLIPRFWDASDGIVKVGGVDVKEVDPHVLMNHIAFVFQNNRLFKNTILENVRMSRPNASEEQVMDALKAAQCMDIIDKLPNGINTMLGTEGTYLSGGEQQRIALARAILKDAPVVVLDEATAFADPENEVLIQKAFANLTKDKTVIMIAHRLSTVVNADKIIVLSEGKLIEEGSHSELLDKKGMYERMWTDYTKAAQWKIGDTEEGRIA</sequence>
<dbReference type="InterPro" id="IPR039421">
    <property type="entry name" value="Type_1_exporter"/>
</dbReference>
<keyword evidence="5" id="KW-0547">Nucleotide-binding</keyword>
<evidence type="ECO:0000256" key="8">
    <source>
        <dbReference type="ARBA" id="ARBA00023136"/>
    </source>
</evidence>
<dbReference type="Gene3D" id="1.20.1560.10">
    <property type="entry name" value="ABC transporter type 1, transmembrane domain"/>
    <property type="match status" value="1"/>
</dbReference>
<evidence type="ECO:0000256" key="1">
    <source>
        <dbReference type="ARBA" id="ARBA00004651"/>
    </source>
</evidence>
<dbReference type="InterPro" id="IPR027417">
    <property type="entry name" value="P-loop_NTPase"/>
</dbReference>
<dbReference type="InterPro" id="IPR036640">
    <property type="entry name" value="ABC1_TM_sf"/>
</dbReference>
<evidence type="ECO:0000256" key="9">
    <source>
        <dbReference type="SAM" id="Phobius"/>
    </source>
</evidence>
<feature type="transmembrane region" description="Helical" evidence="9">
    <location>
        <begin position="143"/>
        <end position="161"/>
    </location>
</feature>
<dbReference type="PANTHER" id="PTHR24221">
    <property type="entry name" value="ATP-BINDING CASSETTE SUB-FAMILY B"/>
    <property type="match status" value="1"/>
</dbReference>
<evidence type="ECO:0000256" key="7">
    <source>
        <dbReference type="ARBA" id="ARBA00022989"/>
    </source>
</evidence>
<keyword evidence="4 9" id="KW-0812">Transmembrane</keyword>
<dbReference type="InterPro" id="IPR003593">
    <property type="entry name" value="AAA+_ATPase"/>
</dbReference>
<dbReference type="CDD" id="cd07346">
    <property type="entry name" value="ABC_6TM_exporters"/>
    <property type="match status" value="1"/>
</dbReference>
<dbReference type="Proteomes" id="UP000766246">
    <property type="component" value="Unassembled WGS sequence"/>
</dbReference>
<feature type="domain" description="ABC transmembrane type-1" evidence="11">
    <location>
        <begin position="24"/>
        <end position="238"/>
    </location>
</feature>
<dbReference type="EMBL" id="SVER01000022">
    <property type="protein sequence ID" value="MBE5920001.1"/>
    <property type="molecule type" value="Genomic_DNA"/>
</dbReference>
<keyword evidence="2" id="KW-0813">Transport</keyword>
<dbReference type="SUPFAM" id="SSF52540">
    <property type="entry name" value="P-loop containing nucleoside triphosphate hydrolases"/>
    <property type="match status" value="1"/>
</dbReference>
<evidence type="ECO:0000313" key="13">
    <source>
        <dbReference type="Proteomes" id="UP000766246"/>
    </source>
</evidence>
<evidence type="ECO:0000256" key="6">
    <source>
        <dbReference type="ARBA" id="ARBA00022840"/>
    </source>
</evidence>
<dbReference type="InterPro" id="IPR003439">
    <property type="entry name" value="ABC_transporter-like_ATP-bd"/>
</dbReference>
<feature type="transmembrane region" description="Helical" evidence="9">
    <location>
        <begin position="263"/>
        <end position="280"/>
    </location>
</feature>
<dbReference type="PANTHER" id="PTHR24221:SF397">
    <property type="entry name" value="ABC TRANSPORTER, ATP-BINDING TRANSMEMBRANE PROTEIN"/>
    <property type="match status" value="1"/>
</dbReference>
<gene>
    <name evidence="12" type="ORF">E7272_09175</name>
</gene>
<dbReference type="SUPFAM" id="SSF90123">
    <property type="entry name" value="ABC transporter transmembrane region"/>
    <property type="match status" value="1"/>
</dbReference>
<evidence type="ECO:0000256" key="3">
    <source>
        <dbReference type="ARBA" id="ARBA00022475"/>
    </source>
</evidence>
<keyword evidence="7 9" id="KW-1133">Transmembrane helix</keyword>
<reference evidence="12" key="1">
    <citation type="submission" date="2019-04" db="EMBL/GenBank/DDBJ databases">
        <title>Evolution of Biomass-Degrading Anaerobic Consortia Revealed by Metagenomics.</title>
        <authorList>
            <person name="Peng X."/>
        </authorList>
    </citation>
    <scope>NUCLEOTIDE SEQUENCE</scope>
    <source>
        <strain evidence="12">SIG311</strain>
    </source>
</reference>
<dbReference type="Gene3D" id="3.40.50.300">
    <property type="entry name" value="P-loop containing nucleotide triphosphate hydrolases"/>
    <property type="match status" value="1"/>
</dbReference>
<keyword evidence="6 12" id="KW-0067">ATP-binding</keyword>
<evidence type="ECO:0000256" key="5">
    <source>
        <dbReference type="ARBA" id="ARBA00022741"/>
    </source>
</evidence>
<dbReference type="PROSITE" id="PS50929">
    <property type="entry name" value="ABC_TM1F"/>
    <property type="match status" value="1"/>
</dbReference>
<dbReference type="GO" id="GO:0016887">
    <property type="term" value="F:ATP hydrolysis activity"/>
    <property type="evidence" value="ECO:0007669"/>
    <property type="project" value="InterPro"/>
</dbReference>
<dbReference type="GO" id="GO:0005886">
    <property type="term" value="C:plasma membrane"/>
    <property type="evidence" value="ECO:0007669"/>
    <property type="project" value="UniProtKB-SubCell"/>
</dbReference>
<feature type="domain" description="ABC transporter" evidence="10">
    <location>
        <begin position="349"/>
        <end position="584"/>
    </location>
</feature>
<accession>A0A927UAA8</accession>
<evidence type="ECO:0000259" key="10">
    <source>
        <dbReference type="PROSITE" id="PS50893"/>
    </source>
</evidence>
<dbReference type="AlphaFoldDB" id="A0A927UAA8"/>
<dbReference type="Pfam" id="PF00664">
    <property type="entry name" value="ABC_membrane"/>
    <property type="match status" value="1"/>
</dbReference>
<dbReference type="FunFam" id="3.40.50.300:FF:000221">
    <property type="entry name" value="Multidrug ABC transporter ATP-binding protein"/>
    <property type="match status" value="1"/>
</dbReference>
<dbReference type="PROSITE" id="PS00211">
    <property type="entry name" value="ABC_TRANSPORTER_1"/>
    <property type="match status" value="1"/>
</dbReference>
<dbReference type="InterPro" id="IPR017871">
    <property type="entry name" value="ABC_transporter-like_CS"/>
</dbReference>
<evidence type="ECO:0000259" key="11">
    <source>
        <dbReference type="PROSITE" id="PS50929"/>
    </source>
</evidence>
<evidence type="ECO:0000256" key="4">
    <source>
        <dbReference type="ARBA" id="ARBA00022692"/>
    </source>
</evidence>
<dbReference type="Pfam" id="PF00005">
    <property type="entry name" value="ABC_tran"/>
    <property type="match status" value="1"/>
</dbReference>
<dbReference type="GO" id="GO:0140359">
    <property type="term" value="F:ABC-type transporter activity"/>
    <property type="evidence" value="ECO:0007669"/>
    <property type="project" value="InterPro"/>
</dbReference>
<comment type="subcellular location">
    <subcellularLocation>
        <location evidence="1">Cell membrane</location>
        <topology evidence="1">Multi-pass membrane protein</topology>
    </subcellularLocation>
</comment>
<dbReference type="GO" id="GO:0034040">
    <property type="term" value="F:ATPase-coupled lipid transmembrane transporter activity"/>
    <property type="evidence" value="ECO:0007669"/>
    <property type="project" value="TreeGrafter"/>
</dbReference>
<protein>
    <submittedName>
        <fullName evidence="12">ABC transporter ATP-binding protein</fullName>
    </submittedName>
</protein>
<keyword evidence="3" id="KW-1003">Cell membrane</keyword>
<feature type="transmembrane region" description="Helical" evidence="9">
    <location>
        <begin position="292"/>
        <end position="311"/>
    </location>
</feature>
<dbReference type="SMART" id="SM00382">
    <property type="entry name" value="AAA"/>
    <property type="match status" value="1"/>
</dbReference>
<dbReference type="GO" id="GO:0005524">
    <property type="term" value="F:ATP binding"/>
    <property type="evidence" value="ECO:0007669"/>
    <property type="project" value="UniProtKB-KW"/>
</dbReference>
<keyword evidence="8 9" id="KW-0472">Membrane</keyword>
<evidence type="ECO:0000256" key="2">
    <source>
        <dbReference type="ARBA" id="ARBA00022448"/>
    </source>
</evidence>
<feature type="transmembrane region" description="Helical" evidence="9">
    <location>
        <begin position="67"/>
        <end position="93"/>
    </location>
</feature>
<feature type="transmembrane region" description="Helical" evidence="9">
    <location>
        <begin position="21"/>
        <end position="47"/>
    </location>
</feature>
<feature type="transmembrane region" description="Helical" evidence="9">
    <location>
        <begin position="167"/>
        <end position="188"/>
    </location>
</feature>
<dbReference type="PROSITE" id="PS50893">
    <property type="entry name" value="ABC_TRANSPORTER_2"/>
    <property type="match status" value="1"/>
</dbReference>
<organism evidence="12 13">
    <name type="scientific">Pseudobutyrivibrio ruminis</name>
    <dbReference type="NCBI Taxonomy" id="46206"/>
    <lineage>
        <taxon>Bacteria</taxon>
        <taxon>Bacillati</taxon>
        <taxon>Bacillota</taxon>
        <taxon>Clostridia</taxon>
        <taxon>Lachnospirales</taxon>
        <taxon>Lachnospiraceae</taxon>
        <taxon>Pseudobutyrivibrio</taxon>
    </lineage>
</organism>
<comment type="caution">
    <text evidence="12">The sequence shown here is derived from an EMBL/GenBank/DDBJ whole genome shotgun (WGS) entry which is preliminary data.</text>
</comment>
<evidence type="ECO:0000313" key="12">
    <source>
        <dbReference type="EMBL" id="MBE5920001.1"/>
    </source>
</evidence>
<dbReference type="InterPro" id="IPR011527">
    <property type="entry name" value="ABC1_TM_dom"/>
</dbReference>
<proteinExistence type="predicted"/>